<keyword evidence="3" id="KW-0804">Transcription</keyword>
<keyword evidence="7" id="KW-1185">Reference proteome</keyword>
<dbReference type="EMBL" id="JAMGBC010000001">
    <property type="protein sequence ID" value="MCL6678119.1"/>
    <property type="molecule type" value="Genomic_DNA"/>
</dbReference>
<dbReference type="CDD" id="cd00092">
    <property type="entry name" value="HTH_CRP"/>
    <property type="match status" value="1"/>
</dbReference>
<evidence type="ECO:0000256" key="2">
    <source>
        <dbReference type="ARBA" id="ARBA00023125"/>
    </source>
</evidence>
<dbReference type="SMART" id="SM00100">
    <property type="entry name" value="cNMP"/>
    <property type="match status" value="1"/>
</dbReference>
<dbReference type="InterPro" id="IPR018490">
    <property type="entry name" value="cNMP-bd_dom_sf"/>
</dbReference>
<evidence type="ECO:0000313" key="7">
    <source>
        <dbReference type="Proteomes" id="UP001165343"/>
    </source>
</evidence>
<dbReference type="PANTHER" id="PTHR24567:SF75">
    <property type="entry name" value="FUMARATE AND NITRATE REDUCTION REGULATORY PROTEIN"/>
    <property type="match status" value="1"/>
</dbReference>
<dbReference type="SUPFAM" id="SSF46785">
    <property type="entry name" value="Winged helix' DNA-binding domain"/>
    <property type="match status" value="1"/>
</dbReference>
<dbReference type="PROSITE" id="PS00042">
    <property type="entry name" value="HTH_CRP_1"/>
    <property type="match status" value="1"/>
</dbReference>
<dbReference type="InterPro" id="IPR014710">
    <property type="entry name" value="RmlC-like_jellyroll"/>
</dbReference>
<comment type="caution">
    <text evidence="6">The sequence shown here is derived from an EMBL/GenBank/DDBJ whole genome shotgun (WGS) entry which is preliminary data.</text>
</comment>
<dbReference type="SMART" id="SM00419">
    <property type="entry name" value="HTH_CRP"/>
    <property type="match status" value="1"/>
</dbReference>
<dbReference type="InterPro" id="IPR018335">
    <property type="entry name" value="Tscrpt_reg_HTH_Crp-type_CS"/>
</dbReference>
<evidence type="ECO:0000259" key="5">
    <source>
        <dbReference type="PROSITE" id="PS51063"/>
    </source>
</evidence>
<name>A0ABT0RCX9_9SPHN</name>
<dbReference type="PROSITE" id="PS50042">
    <property type="entry name" value="CNMP_BINDING_3"/>
    <property type="match status" value="1"/>
</dbReference>
<accession>A0ABT0RCX9</accession>
<keyword evidence="1" id="KW-0805">Transcription regulation</keyword>
<dbReference type="InterPro" id="IPR000595">
    <property type="entry name" value="cNMP-bd_dom"/>
</dbReference>
<reference evidence="6" key="1">
    <citation type="submission" date="2022-05" db="EMBL/GenBank/DDBJ databases">
        <authorList>
            <person name="Jo J.-H."/>
            <person name="Im W.-T."/>
        </authorList>
    </citation>
    <scope>NUCLEOTIDE SEQUENCE</scope>
    <source>
        <strain evidence="6">RG327</strain>
    </source>
</reference>
<dbReference type="Proteomes" id="UP001165343">
    <property type="component" value="Unassembled WGS sequence"/>
</dbReference>
<evidence type="ECO:0000256" key="1">
    <source>
        <dbReference type="ARBA" id="ARBA00023015"/>
    </source>
</evidence>
<dbReference type="InterPro" id="IPR012318">
    <property type="entry name" value="HTH_CRP"/>
</dbReference>
<dbReference type="SUPFAM" id="SSF51206">
    <property type="entry name" value="cAMP-binding domain-like"/>
    <property type="match status" value="1"/>
</dbReference>
<dbReference type="PANTHER" id="PTHR24567">
    <property type="entry name" value="CRP FAMILY TRANSCRIPTIONAL REGULATORY PROTEIN"/>
    <property type="match status" value="1"/>
</dbReference>
<dbReference type="CDD" id="cd00038">
    <property type="entry name" value="CAP_ED"/>
    <property type="match status" value="1"/>
</dbReference>
<dbReference type="RefSeq" id="WP_249867089.1">
    <property type="nucleotide sequence ID" value="NZ_JAMGBC010000001.1"/>
</dbReference>
<feature type="domain" description="HTH crp-type" evidence="5">
    <location>
        <begin position="117"/>
        <end position="192"/>
    </location>
</feature>
<dbReference type="Pfam" id="PF00027">
    <property type="entry name" value="cNMP_binding"/>
    <property type="match status" value="1"/>
</dbReference>
<organism evidence="6 7">
    <name type="scientific">Sphingomonas anseongensis</name>
    <dbReference type="NCBI Taxonomy" id="2908207"/>
    <lineage>
        <taxon>Bacteria</taxon>
        <taxon>Pseudomonadati</taxon>
        <taxon>Pseudomonadota</taxon>
        <taxon>Alphaproteobacteria</taxon>
        <taxon>Sphingomonadales</taxon>
        <taxon>Sphingomonadaceae</taxon>
        <taxon>Sphingomonas</taxon>
    </lineage>
</organism>
<evidence type="ECO:0000259" key="4">
    <source>
        <dbReference type="PROSITE" id="PS50042"/>
    </source>
</evidence>
<dbReference type="PROSITE" id="PS51063">
    <property type="entry name" value="HTH_CRP_2"/>
    <property type="match status" value="1"/>
</dbReference>
<evidence type="ECO:0000256" key="3">
    <source>
        <dbReference type="ARBA" id="ARBA00023163"/>
    </source>
</evidence>
<protein>
    <submittedName>
        <fullName evidence="6">Helix-turn-helix domain-containing protein</fullName>
    </submittedName>
</protein>
<dbReference type="PRINTS" id="PR00034">
    <property type="entry name" value="HTHCRP"/>
</dbReference>
<proteinExistence type="predicted"/>
<dbReference type="Pfam" id="PF13545">
    <property type="entry name" value="HTH_Crp_2"/>
    <property type="match status" value="1"/>
</dbReference>
<dbReference type="InterPro" id="IPR050397">
    <property type="entry name" value="Env_Response_Regulators"/>
</dbReference>
<gene>
    <name evidence="6" type="ORF">LZ519_02120</name>
</gene>
<dbReference type="InterPro" id="IPR036390">
    <property type="entry name" value="WH_DNA-bd_sf"/>
</dbReference>
<dbReference type="InterPro" id="IPR036388">
    <property type="entry name" value="WH-like_DNA-bd_sf"/>
</dbReference>
<feature type="domain" description="Cyclic nucleotide-binding" evidence="4">
    <location>
        <begin position="1"/>
        <end position="103"/>
    </location>
</feature>
<keyword evidence="2" id="KW-0238">DNA-binding</keyword>
<sequence>MGWTLVVTPGQALFHEGDRADRVFTLTNGCVKLYKLLPDGRRQVTGFLFPGDFLGVSVFDEHAFTAEALGECQLCWFPRSRFDRYVETQPAMERELYRAAAHELAAAQQQLVLLGRKTAAERLASFVLELADKASRSPERAGRFVDLPMSRSDIADYLGITKETVSRALSLFKSQRLIRLETLNRIEILDAEGLKDVADGGLEF</sequence>
<dbReference type="Gene3D" id="2.60.120.10">
    <property type="entry name" value="Jelly Rolls"/>
    <property type="match status" value="1"/>
</dbReference>
<dbReference type="Gene3D" id="1.10.10.10">
    <property type="entry name" value="Winged helix-like DNA-binding domain superfamily/Winged helix DNA-binding domain"/>
    <property type="match status" value="1"/>
</dbReference>
<evidence type="ECO:0000313" key="6">
    <source>
        <dbReference type="EMBL" id="MCL6678119.1"/>
    </source>
</evidence>